<evidence type="ECO:0000313" key="1">
    <source>
        <dbReference type="EMBL" id="SJZ89315.1"/>
    </source>
</evidence>
<accession>A0A1T4PCK6</accession>
<organism evidence="1 2">
    <name type="scientific">Pilibacter termitis</name>
    <dbReference type="NCBI Taxonomy" id="263852"/>
    <lineage>
        <taxon>Bacteria</taxon>
        <taxon>Bacillati</taxon>
        <taxon>Bacillota</taxon>
        <taxon>Bacilli</taxon>
        <taxon>Lactobacillales</taxon>
        <taxon>Enterococcaceae</taxon>
        <taxon>Pilibacter</taxon>
    </lineage>
</organism>
<evidence type="ECO:0000313" key="2">
    <source>
        <dbReference type="Proteomes" id="UP000190328"/>
    </source>
</evidence>
<dbReference type="AlphaFoldDB" id="A0A1T4PCK6"/>
<dbReference type="EMBL" id="FUXI01000020">
    <property type="protein sequence ID" value="SJZ89315.1"/>
    <property type="molecule type" value="Genomic_DNA"/>
</dbReference>
<dbReference type="STRING" id="263852.SAMN02745116_01759"/>
<gene>
    <name evidence="1" type="ORF">SAMN02745116_01759</name>
</gene>
<proteinExistence type="predicted"/>
<protein>
    <submittedName>
        <fullName evidence="1">Uncharacterized protein</fullName>
    </submittedName>
</protein>
<keyword evidence="2" id="KW-1185">Reference proteome</keyword>
<dbReference type="RefSeq" id="WP_078807692.1">
    <property type="nucleotide sequence ID" value="NZ_FUXI01000020.1"/>
</dbReference>
<dbReference type="Proteomes" id="UP000190328">
    <property type="component" value="Unassembled WGS sequence"/>
</dbReference>
<sequence>MENNQDLQFVSELTKKQTVLYELENGRTFYDRERATLTEIKELPFETIKLHTLQGLVDYIKSDFEKETDMMIHIESATRVSLLEAVNSNNDHPVLASVTPMIREFNYGMFMDSERFNISVMEHFERTENVDILLTLASKIVVGEQSEINDNGITQEVKMKSGARFEMVEIDNPIELQPYRTFLDVAQPPSPFVFRGNKNGELALFNADGGKWQYLAIENIKEFFNTALKEKIESGKIIVVG</sequence>
<reference evidence="2" key="1">
    <citation type="submission" date="2017-02" db="EMBL/GenBank/DDBJ databases">
        <authorList>
            <person name="Varghese N."/>
            <person name="Submissions S."/>
        </authorList>
    </citation>
    <scope>NUCLEOTIDE SEQUENCE [LARGE SCALE GENOMIC DNA]</scope>
    <source>
        <strain evidence="2">ATCC BAA-1030</strain>
    </source>
</reference>
<name>A0A1T4PCK6_9ENTE</name>
<dbReference type="OrthoDB" id="5432268at2"/>